<dbReference type="eggNOG" id="COG1033">
    <property type="taxonomic scope" value="Bacteria"/>
</dbReference>
<name>F4LLK3_TREBD</name>
<evidence type="ECO:0000313" key="9">
    <source>
        <dbReference type="Proteomes" id="UP000006546"/>
    </source>
</evidence>
<evidence type="ECO:0000256" key="1">
    <source>
        <dbReference type="ARBA" id="ARBA00004651"/>
    </source>
</evidence>
<protein>
    <submittedName>
        <fullName evidence="8">Exporter of the RND superfamily protein-like protein</fullName>
    </submittedName>
</protein>
<dbReference type="RefSeq" id="WP_013758374.1">
    <property type="nucleotide sequence ID" value="NC_015500.1"/>
</dbReference>
<dbReference type="Proteomes" id="UP000006546">
    <property type="component" value="Chromosome"/>
</dbReference>
<feature type="transmembrane region" description="Helical" evidence="6">
    <location>
        <begin position="263"/>
        <end position="286"/>
    </location>
</feature>
<dbReference type="AlphaFoldDB" id="F4LLK3"/>
<feature type="transmembrane region" description="Helical" evidence="6">
    <location>
        <begin position="671"/>
        <end position="691"/>
    </location>
</feature>
<gene>
    <name evidence="8" type="ordered locus">Trebr_1239</name>
</gene>
<keyword evidence="4 6" id="KW-1133">Transmembrane helix</keyword>
<dbReference type="KEGG" id="tbe:Trebr_1239"/>
<dbReference type="PANTHER" id="PTHR33406:SF13">
    <property type="entry name" value="MEMBRANE PROTEIN YDFJ"/>
    <property type="match status" value="1"/>
</dbReference>
<dbReference type="SUPFAM" id="SSF82866">
    <property type="entry name" value="Multidrug efflux transporter AcrB transmembrane domain"/>
    <property type="match status" value="2"/>
</dbReference>
<dbReference type="EMBL" id="CP002696">
    <property type="protein sequence ID" value="AEE16667.1"/>
    <property type="molecule type" value="Genomic_DNA"/>
</dbReference>
<feature type="domain" description="SSD" evidence="7">
    <location>
        <begin position="662"/>
        <end position="789"/>
    </location>
</feature>
<feature type="transmembrane region" description="Helical" evidence="6">
    <location>
        <begin position="364"/>
        <end position="388"/>
    </location>
</feature>
<feature type="transmembrane region" description="Helical" evidence="6">
    <location>
        <begin position="735"/>
        <end position="755"/>
    </location>
</feature>
<evidence type="ECO:0000313" key="8">
    <source>
        <dbReference type="EMBL" id="AEE16667.1"/>
    </source>
</evidence>
<feature type="transmembrane region" description="Helical" evidence="6">
    <location>
        <begin position="642"/>
        <end position="665"/>
    </location>
</feature>
<dbReference type="Pfam" id="PF00873">
    <property type="entry name" value="ACR_tran"/>
    <property type="match status" value="1"/>
</dbReference>
<keyword evidence="5 6" id="KW-0472">Membrane</keyword>
<feature type="transmembrane region" description="Helical" evidence="6">
    <location>
        <begin position="293"/>
        <end position="312"/>
    </location>
</feature>
<keyword evidence="3 6" id="KW-0812">Transmembrane</keyword>
<evidence type="ECO:0000259" key="7">
    <source>
        <dbReference type="PROSITE" id="PS50156"/>
    </source>
</evidence>
<dbReference type="Pfam" id="PF03176">
    <property type="entry name" value="MMPL"/>
    <property type="match status" value="1"/>
</dbReference>
<feature type="transmembrane region" description="Helical" evidence="6">
    <location>
        <begin position="338"/>
        <end position="357"/>
    </location>
</feature>
<dbReference type="HOGENOM" id="CLU_008861_1_0_12"/>
<sequence>MSLSKINAWFQKAGAFQIRHRKLFLACILIVSIAGLTGLSRLRIEDNQDGWFDDTEQIQIDQDTFKAVFGNEDAVMVLVQAPDVFDPLVLDAIDRLGKRLEAEVPFADRVTSLTELSVSRGTDDGFEIVNPFEDGIPGGGRPLAELTEAERAELAEKKAFILSRSALVNNLVSDDAAETWVILSLLPFEDDFADQYEVGDAAIAVLESAEFAGGAYTMKASGMSYTETEERAVILKEAALRVSSGFIVMLLCLVFFVKSLRGVLVPIAATALGIGSVLGFCGWFGIAADSTLITLPILLGMALSVGYSIHYINAFRLQFRNSGKRAESAVAAVKETGWPILFTVVTTVGSMISFMTVGIGPLKWLGATCAAIVFAVYVYVIVLIPVLLSYGKDSSMASVPTPKDVQLKEKAEQTDRRFERFGAFVLKHKTAVLLFGTLVTAASVAGIFRMTVNMDYIEMMGKRIPYVARLQSILEAKLGSQYSYNVMIEFPEADAFKNPLTVQALERETAELGTLRLTRVSGGKPRVTSVVDIVKEMHQTLNGDDPAFYTVPDDPDLLTQLLFLYEISGGENLSNWLDDDYRTTFIHVELSGYDANDIVQDIADARRSAESLFPQANVSVVGTVVNFAEMNHKLVVGELKSFMGSFLIIALLLTLAFGSVRMGLIGMIPNLAPVALIGGIMGYCGFSLDMLTMTIMPMILGIAVDDTIHFTNHVKYQFESTGNYRLSILATYREIGKTLVMTTVILCAMFLMYTFSPMATLFRVGLLAIIGLGSALIADYTLTPVLIYLTKPFGKER</sequence>
<dbReference type="TCDB" id="2.A.6.7.7">
    <property type="family name" value="the resistance-nodulation-cell division (rnd) superfamily"/>
</dbReference>
<dbReference type="PROSITE" id="PS50156">
    <property type="entry name" value="SSD"/>
    <property type="match status" value="1"/>
</dbReference>
<feature type="transmembrane region" description="Helical" evidence="6">
    <location>
        <begin position="761"/>
        <end position="789"/>
    </location>
</feature>
<dbReference type="STRING" id="906968.Trebr_1239"/>
<dbReference type="PANTHER" id="PTHR33406">
    <property type="entry name" value="MEMBRANE PROTEIN MJ1562-RELATED"/>
    <property type="match status" value="1"/>
</dbReference>
<dbReference type="OrthoDB" id="9794724at2"/>
<evidence type="ECO:0000256" key="2">
    <source>
        <dbReference type="ARBA" id="ARBA00022475"/>
    </source>
</evidence>
<dbReference type="Gene3D" id="1.20.1640.10">
    <property type="entry name" value="Multidrug efflux transporter AcrB transmembrane domain"/>
    <property type="match status" value="2"/>
</dbReference>
<organism evidence="8 9">
    <name type="scientific">Treponema brennaborense (strain DSM 12168 / CIP 105900 / DD5/3)</name>
    <dbReference type="NCBI Taxonomy" id="906968"/>
    <lineage>
        <taxon>Bacteria</taxon>
        <taxon>Pseudomonadati</taxon>
        <taxon>Spirochaetota</taxon>
        <taxon>Spirochaetia</taxon>
        <taxon>Spirochaetales</taxon>
        <taxon>Treponemataceae</taxon>
        <taxon>Treponema</taxon>
    </lineage>
</organism>
<reference evidence="9" key="1">
    <citation type="submission" date="2011-04" db="EMBL/GenBank/DDBJ databases">
        <title>The complete genome of Treponema brennaborense DSM 12168.</title>
        <authorList>
            <person name="Lucas S."/>
            <person name="Han J."/>
            <person name="Lapidus A."/>
            <person name="Bruce D."/>
            <person name="Goodwin L."/>
            <person name="Pitluck S."/>
            <person name="Peters L."/>
            <person name="Kyrpides N."/>
            <person name="Mavromatis K."/>
            <person name="Ivanova N."/>
            <person name="Mikhailova N."/>
            <person name="Pagani I."/>
            <person name="Teshima H."/>
            <person name="Detter J.C."/>
            <person name="Tapia R."/>
            <person name="Han C."/>
            <person name="Land M."/>
            <person name="Hauser L."/>
            <person name="Markowitz V."/>
            <person name="Cheng J.-F."/>
            <person name="Hugenholtz P."/>
            <person name="Woyke T."/>
            <person name="Wu D."/>
            <person name="Gronow S."/>
            <person name="Wellnitz S."/>
            <person name="Brambilla E."/>
            <person name="Klenk H.-P."/>
            <person name="Eisen J.A."/>
        </authorList>
    </citation>
    <scope>NUCLEOTIDE SEQUENCE [LARGE SCALE GENOMIC DNA]</scope>
    <source>
        <strain evidence="9">DSM 12168 / CIP 105900 / DD5/3</strain>
    </source>
</reference>
<feature type="transmembrane region" description="Helical" evidence="6">
    <location>
        <begin position="238"/>
        <end position="257"/>
    </location>
</feature>
<evidence type="ECO:0000256" key="3">
    <source>
        <dbReference type="ARBA" id="ARBA00022692"/>
    </source>
</evidence>
<dbReference type="InterPro" id="IPR001036">
    <property type="entry name" value="Acrflvin-R"/>
</dbReference>
<proteinExistence type="predicted"/>
<dbReference type="GO" id="GO:0022857">
    <property type="term" value="F:transmembrane transporter activity"/>
    <property type="evidence" value="ECO:0007669"/>
    <property type="project" value="InterPro"/>
</dbReference>
<evidence type="ECO:0000256" key="4">
    <source>
        <dbReference type="ARBA" id="ARBA00022989"/>
    </source>
</evidence>
<keyword evidence="2" id="KW-1003">Cell membrane</keyword>
<accession>F4LLK3</accession>
<dbReference type="InterPro" id="IPR050545">
    <property type="entry name" value="Mycobact_MmpL"/>
</dbReference>
<evidence type="ECO:0000256" key="6">
    <source>
        <dbReference type="SAM" id="Phobius"/>
    </source>
</evidence>
<feature type="transmembrane region" description="Helical" evidence="6">
    <location>
        <begin position="431"/>
        <end position="452"/>
    </location>
</feature>
<dbReference type="GO" id="GO:0005886">
    <property type="term" value="C:plasma membrane"/>
    <property type="evidence" value="ECO:0007669"/>
    <property type="project" value="UniProtKB-SubCell"/>
</dbReference>
<feature type="transmembrane region" description="Helical" evidence="6">
    <location>
        <begin position="23"/>
        <end position="42"/>
    </location>
</feature>
<evidence type="ECO:0000256" key="5">
    <source>
        <dbReference type="ARBA" id="ARBA00023136"/>
    </source>
</evidence>
<dbReference type="InterPro" id="IPR004869">
    <property type="entry name" value="MMPL_dom"/>
</dbReference>
<keyword evidence="9" id="KW-1185">Reference proteome</keyword>
<comment type="subcellular location">
    <subcellularLocation>
        <location evidence="1">Cell membrane</location>
        <topology evidence="1">Multi-pass membrane protein</topology>
    </subcellularLocation>
</comment>
<dbReference type="InterPro" id="IPR000731">
    <property type="entry name" value="SSD"/>
</dbReference>